<protein>
    <submittedName>
        <fullName evidence="6">RHS repeat protein</fullName>
    </submittedName>
</protein>
<dbReference type="EMBL" id="CP080095">
    <property type="protein sequence ID" value="QYD70400.1"/>
    <property type="molecule type" value="Genomic_DNA"/>
</dbReference>
<reference evidence="6 7" key="1">
    <citation type="submission" date="2021-07" db="EMBL/GenBank/DDBJ databases">
        <title>Paraburkholderia edwinii protects Aspergillus sp. from phenazines by acting as a toxin sponge.</title>
        <authorList>
            <person name="Dahlstrom K.M."/>
            <person name="Newman D.K."/>
        </authorList>
    </citation>
    <scope>NUCLEOTIDE SEQUENCE [LARGE SCALE GENOMIC DNA]</scope>
    <source>
        <strain evidence="6 7">Pe01</strain>
    </source>
</reference>
<organism evidence="6 7">
    <name type="scientific">Paraburkholderia edwinii</name>
    <dbReference type="NCBI Taxonomy" id="2861782"/>
    <lineage>
        <taxon>Bacteria</taxon>
        <taxon>Pseudomonadati</taxon>
        <taxon>Pseudomonadota</taxon>
        <taxon>Betaproteobacteria</taxon>
        <taxon>Burkholderiales</taxon>
        <taxon>Burkholderiaceae</taxon>
        <taxon>Paraburkholderia</taxon>
    </lineage>
</organism>
<proteinExistence type="predicted"/>
<dbReference type="PANTHER" id="PTHR32305">
    <property type="match status" value="1"/>
</dbReference>
<keyword evidence="7" id="KW-1185">Reference proteome</keyword>
<feature type="region of interest" description="Disordered" evidence="2">
    <location>
        <begin position="771"/>
        <end position="806"/>
    </location>
</feature>
<dbReference type="InterPro" id="IPR006530">
    <property type="entry name" value="YD"/>
</dbReference>
<feature type="domain" description="DUF6531" evidence="4">
    <location>
        <begin position="101"/>
        <end position="179"/>
    </location>
</feature>
<evidence type="ECO:0000313" key="6">
    <source>
        <dbReference type="EMBL" id="QYD70400.1"/>
    </source>
</evidence>
<sequence length="806" mass="86857">MGRCSLLPSRKHSLCALTLLLLFAVLLFASMARAESGDAICYSLYPKSRGIPGTKGCSISVAGGTPVGMGSYFCTANLERIDRYCNAPEPVAPEASCPVADPVYPGTGVNTLAEADFVSGGDTPVTFRRTYRSVPHLHPDAGVGSGWFHNWQRQLDLANARASSPQVIAYREDGEPVTFVKTNGSWRGKGTASLALRDSTNGWTLTDLTSDTAESYSSAGVLLSVSTHDGRVTTLTYSDANTPSNVAPAAGLLITVTEHAADTSTYVDLVLRLSYDAKYRITQMTDPTGAITRYGYDANNNLVSVTWPDGYVRRYLYEDARFWSAMTGVIDETGSRVATWTYDAKGRAIAASHPDTTRNVQFGYGGNSTTVTDSRRTTTLNFSSIAGVQRPTGSSSSLGNTATTWDAMGSLLTDSAADGSSTEYSYDDIGRPTRVARRTSMGLSVTSVRYADATTLHPSLVAMPRMMRGFAYDERGNLVGLSELSTDDVTGASGFDAKSTGEQRTYGFAYDSRNRLTDTLTMVGGQTVEHLHQTYDRSADRRIAMSLTGGRNYGIVMRDMAHRPIELMDDGMLAYAAYDVRGRVTQFTYVEAAAPSNGKVSRTLTVDYTYSPDGRVMSRTGTVKREGGSAVAIGRDEIDEWLDNYESGVTPAGPAVSSQQLIKSLLATTEPGLEPICLECGLFGPIIRWGIVVIGEIASQCKPTQVTVDELIASATKPHNGTGLSKLSRAWDKHSGREAEYYPPLKGNTEQKNATTEAWLRELLENPTTIREELGGGGVDFRTPSGTGARYNRDGSFSGVLNPRQP</sequence>
<keyword evidence="3" id="KW-0732">Signal</keyword>
<accession>A0ABX8UT47</accession>
<evidence type="ECO:0000259" key="5">
    <source>
        <dbReference type="Pfam" id="PF25023"/>
    </source>
</evidence>
<evidence type="ECO:0000256" key="2">
    <source>
        <dbReference type="SAM" id="MobiDB-lite"/>
    </source>
</evidence>
<dbReference type="InterPro" id="IPR056823">
    <property type="entry name" value="TEN-like_YD-shell"/>
</dbReference>
<gene>
    <name evidence="6" type="ORF">KZJ38_08975</name>
</gene>
<name>A0ABX8UT47_9BURK</name>
<evidence type="ECO:0000313" key="7">
    <source>
        <dbReference type="Proteomes" id="UP000826462"/>
    </source>
</evidence>
<dbReference type="RefSeq" id="WP_219799714.1">
    <property type="nucleotide sequence ID" value="NZ_CP080095.1"/>
</dbReference>
<dbReference type="InterPro" id="IPR050708">
    <property type="entry name" value="T6SS_VgrG/RHS"/>
</dbReference>
<dbReference type="Pfam" id="PF25023">
    <property type="entry name" value="TEN_YD-shell"/>
    <property type="match status" value="1"/>
</dbReference>
<keyword evidence="1" id="KW-0677">Repeat</keyword>
<dbReference type="Gene3D" id="2.180.10.10">
    <property type="entry name" value="RHS repeat-associated core"/>
    <property type="match status" value="1"/>
</dbReference>
<dbReference type="Proteomes" id="UP000826462">
    <property type="component" value="Chromosome 1"/>
</dbReference>
<feature type="chain" id="PRO_5045856129" evidence="3">
    <location>
        <begin position="35"/>
        <end position="806"/>
    </location>
</feature>
<feature type="domain" description="Teneurin-like YD-shell" evidence="5">
    <location>
        <begin position="269"/>
        <end position="619"/>
    </location>
</feature>
<dbReference type="InterPro" id="IPR045351">
    <property type="entry name" value="DUF6531"/>
</dbReference>
<dbReference type="PANTHER" id="PTHR32305:SF15">
    <property type="entry name" value="PROTEIN RHSA-RELATED"/>
    <property type="match status" value="1"/>
</dbReference>
<evidence type="ECO:0000259" key="4">
    <source>
        <dbReference type="Pfam" id="PF20148"/>
    </source>
</evidence>
<evidence type="ECO:0000256" key="3">
    <source>
        <dbReference type="SAM" id="SignalP"/>
    </source>
</evidence>
<evidence type="ECO:0000256" key="1">
    <source>
        <dbReference type="ARBA" id="ARBA00022737"/>
    </source>
</evidence>
<feature type="signal peptide" evidence="3">
    <location>
        <begin position="1"/>
        <end position="34"/>
    </location>
</feature>
<dbReference type="NCBIfam" id="TIGR01643">
    <property type="entry name" value="YD_repeat_2x"/>
    <property type="match status" value="1"/>
</dbReference>
<dbReference type="Pfam" id="PF20148">
    <property type="entry name" value="DUF6531"/>
    <property type="match status" value="1"/>
</dbReference>